<dbReference type="EMBL" id="QDKQ01000069">
    <property type="protein sequence ID" value="PVM83448.1"/>
    <property type="molecule type" value="Genomic_DNA"/>
</dbReference>
<gene>
    <name evidence="11" type="ORF">DDF67_21180</name>
</gene>
<comment type="similarity">
    <text evidence="2 8">Belongs to the peptidase M16 family.</text>
</comment>
<dbReference type="AlphaFoldDB" id="A0A2T9JIE2"/>
<dbReference type="SUPFAM" id="SSF63411">
    <property type="entry name" value="LuxS/MPP-like metallohydrolase"/>
    <property type="match status" value="3"/>
</dbReference>
<feature type="domain" description="Peptidase M16 C-terminal" evidence="10">
    <location>
        <begin position="711"/>
        <end position="873"/>
    </location>
</feature>
<dbReference type="InterPro" id="IPR011765">
    <property type="entry name" value="Pept_M16_N"/>
</dbReference>
<dbReference type="InterPro" id="IPR007863">
    <property type="entry name" value="Peptidase_M16_C"/>
</dbReference>
<dbReference type="Proteomes" id="UP000245073">
    <property type="component" value="Unassembled WGS sequence"/>
</dbReference>
<dbReference type="GO" id="GO:0004222">
    <property type="term" value="F:metalloendopeptidase activity"/>
    <property type="evidence" value="ECO:0007669"/>
    <property type="project" value="InterPro"/>
</dbReference>
<sequence>MGAVFGLPAQGGEADKSPTARAAVSGAGALAKTVDPTLAPDPAVRQGVLPNGLRYQLMSNAVPKGAVSIRLGVEVGSFEEADAERGVAHFIEHMAFRATRRYPDGAPDRVFAPWGVVFGRDQNAVTDLFSTSYMLDMPHPDDRQLETGLAWLRDVADGVVFTDEGVARERGVVLAEMETRGGPQVDARNAISRFQAPEVRSVERLPIGVRETLNAATPASLKRFYDAWYRPEHAVLTVVGDRPLDALEAMVKTAFADWTGRGSKPVRSKMSPPRAKRSPEGFVVAGESLPTAISACAMRPGVPPQADTVAFQRRETLSLVWQAILNDRLARRAAAADTHLLGALAMSPKSRELGTTCLVAMPVNAAWREALAEARAELNRFAQEGPTEIEVESAIEKQRSLVRGAYLGAASRTSPDLAGGLMAKALAGQVVRSPAASFYVFDHAVEDLSVEEVRAAFAEDWAGSGPLLSMTGVEPPTGEALLAAWNNAATTLASSAADARAASAVWGYRDFGRAGKVVERKTIDDPGFVRLRFANGLILNFKQTKAQPNKVEARVNFGAGRREIADQDHAIAQFAAPMLVTGGLRKNSFEEIQALFPVSGLWNFQFDFGAQSFFMRSSVFSDDLTTHLQILTAYVSDPGFRGTLDARMPTAVDMVYRTLLSQPPSALSQAMSLRLDPTGANSMPPQATMAAYRAADFDRVLRPALTTAPLEVTIAGDIDEAQAMQAVASTFGALPPRAATPRGRPDVHFVRYPAEAIEPVRVEHQGPADKAAATLIWPLYVATPERRSEEYAIKLLAAAFDTALRRRIREELGKTYAPVVSSFTPDHGDQGSLLVSIEAEPRDIALLAEEAERLAARFRNGEITEQMLDDARQPVLASAQARRETAGWWAEAMAGSARDPAILAEALQFEPLVNAVTVDDLKAAARTWLARPPIKGFAYPAAKTAQASTGAAR</sequence>
<dbReference type="Pfam" id="PF00675">
    <property type="entry name" value="Peptidase_M16"/>
    <property type="match status" value="1"/>
</dbReference>
<evidence type="ECO:0000256" key="6">
    <source>
        <dbReference type="ARBA" id="ARBA00022833"/>
    </source>
</evidence>
<dbReference type="Pfam" id="PF05193">
    <property type="entry name" value="Peptidase_M16_C"/>
    <property type="match status" value="2"/>
</dbReference>
<feature type="domain" description="Peptidase M16 N-terminal" evidence="9">
    <location>
        <begin position="59"/>
        <end position="178"/>
    </location>
</feature>
<dbReference type="InterPro" id="IPR001431">
    <property type="entry name" value="Pept_M16_Zn_BS"/>
</dbReference>
<comment type="cofactor">
    <cofactor evidence="1">
        <name>Zn(2+)</name>
        <dbReference type="ChEBI" id="CHEBI:29105"/>
    </cofactor>
</comment>
<dbReference type="PANTHER" id="PTHR43690">
    <property type="entry name" value="NARDILYSIN"/>
    <property type="match status" value="1"/>
</dbReference>
<reference evidence="11 12" key="1">
    <citation type="submission" date="2018-04" db="EMBL/GenBank/DDBJ databases">
        <title>The genome sequence of Caulobacter sp. 744.</title>
        <authorList>
            <person name="Gao J."/>
            <person name="Sun J."/>
        </authorList>
    </citation>
    <scope>NUCLEOTIDE SEQUENCE [LARGE SCALE GENOMIC DNA]</scope>
    <source>
        <strain evidence="11 12">774</strain>
    </source>
</reference>
<proteinExistence type="inferred from homology"/>
<keyword evidence="12" id="KW-1185">Reference proteome</keyword>
<keyword evidence="7" id="KW-0482">Metalloprotease</keyword>
<evidence type="ECO:0000256" key="1">
    <source>
        <dbReference type="ARBA" id="ARBA00001947"/>
    </source>
</evidence>
<dbReference type="GO" id="GO:0006508">
    <property type="term" value="P:proteolysis"/>
    <property type="evidence" value="ECO:0007669"/>
    <property type="project" value="UniProtKB-KW"/>
</dbReference>
<keyword evidence="5" id="KW-0378">Hydrolase</keyword>
<evidence type="ECO:0008006" key="13">
    <source>
        <dbReference type="Google" id="ProtNLM"/>
    </source>
</evidence>
<dbReference type="PROSITE" id="PS00143">
    <property type="entry name" value="INSULINASE"/>
    <property type="match status" value="1"/>
</dbReference>
<evidence type="ECO:0000259" key="9">
    <source>
        <dbReference type="Pfam" id="PF00675"/>
    </source>
</evidence>
<name>A0A2T9JIE2_9CAUL</name>
<evidence type="ECO:0000256" key="4">
    <source>
        <dbReference type="ARBA" id="ARBA00022723"/>
    </source>
</evidence>
<evidence type="ECO:0000256" key="5">
    <source>
        <dbReference type="ARBA" id="ARBA00022801"/>
    </source>
</evidence>
<protein>
    <recommendedName>
        <fullName evidence="13">Zinc protease</fullName>
    </recommendedName>
</protein>
<evidence type="ECO:0000313" key="11">
    <source>
        <dbReference type="EMBL" id="PVM83448.1"/>
    </source>
</evidence>
<dbReference type="InterPro" id="IPR050626">
    <property type="entry name" value="Peptidase_M16"/>
</dbReference>
<dbReference type="Gene3D" id="3.30.830.10">
    <property type="entry name" value="Metalloenzyme, LuxS/M16 peptidase-like"/>
    <property type="match status" value="4"/>
</dbReference>
<evidence type="ECO:0000259" key="10">
    <source>
        <dbReference type="Pfam" id="PF05193"/>
    </source>
</evidence>
<accession>A0A2T9JIE2</accession>
<keyword evidence="3" id="KW-0645">Protease</keyword>
<dbReference type="InterPro" id="IPR011249">
    <property type="entry name" value="Metalloenz_LuxS/M16"/>
</dbReference>
<dbReference type="PANTHER" id="PTHR43690:SF17">
    <property type="entry name" value="PROTEIN YHJJ"/>
    <property type="match status" value="1"/>
</dbReference>
<evidence type="ECO:0000256" key="2">
    <source>
        <dbReference type="ARBA" id="ARBA00007261"/>
    </source>
</evidence>
<evidence type="ECO:0000256" key="3">
    <source>
        <dbReference type="ARBA" id="ARBA00022670"/>
    </source>
</evidence>
<keyword evidence="6" id="KW-0862">Zinc</keyword>
<evidence type="ECO:0000256" key="8">
    <source>
        <dbReference type="RuleBase" id="RU004447"/>
    </source>
</evidence>
<evidence type="ECO:0000313" key="12">
    <source>
        <dbReference type="Proteomes" id="UP000245073"/>
    </source>
</evidence>
<comment type="caution">
    <text evidence="11">The sequence shown here is derived from an EMBL/GenBank/DDBJ whole genome shotgun (WGS) entry which is preliminary data.</text>
</comment>
<keyword evidence="4" id="KW-0479">Metal-binding</keyword>
<evidence type="ECO:0000256" key="7">
    <source>
        <dbReference type="ARBA" id="ARBA00023049"/>
    </source>
</evidence>
<organism evidence="11 12">
    <name type="scientific">Caulobacter endophyticus</name>
    <dbReference type="NCBI Taxonomy" id="2172652"/>
    <lineage>
        <taxon>Bacteria</taxon>
        <taxon>Pseudomonadati</taxon>
        <taxon>Pseudomonadota</taxon>
        <taxon>Alphaproteobacteria</taxon>
        <taxon>Caulobacterales</taxon>
        <taxon>Caulobacteraceae</taxon>
        <taxon>Caulobacter</taxon>
    </lineage>
</organism>
<dbReference type="GO" id="GO:0046872">
    <property type="term" value="F:metal ion binding"/>
    <property type="evidence" value="ECO:0007669"/>
    <property type="project" value="UniProtKB-KW"/>
</dbReference>
<feature type="domain" description="Peptidase M16 C-terminal" evidence="10">
    <location>
        <begin position="217"/>
        <end position="396"/>
    </location>
</feature>